<protein>
    <submittedName>
        <fullName evidence="11">LRP2 protein</fullName>
    </submittedName>
</protein>
<dbReference type="PRINTS" id="PR00261">
    <property type="entry name" value="LDLRECEPTOR"/>
</dbReference>
<dbReference type="PROSITE" id="PS01209">
    <property type="entry name" value="LDLRA_1"/>
    <property type="match status" value="1"/>
</dbReference>
<dbReference type="InterPro" id="IPR023415">
    <property type="entry name" value="LDLR_class-A_CS"/>
</dbReference>
<evidence type="ECO:0000256" key="4">
    <source>
        <dbReference type="ARBA" id="ARBA00022989"/>
    </source>
</evidence>
<keyword evidence="12" id="KW-1185">Reference proteome</keyword>
<evidence type="ECO:0000313" key="11">
    <source>
        <dbReference type="EMBL" id="CAH1248370.1"/>
    </source>
</evidence>
<feature type="compositionally biased region" description="Polar residues" evidence="9">
    <location>
        <begin position="120"/>
        <end position="144"/>
    </location>
</feature>
<evidence type="ECO:0000256" key="10">
    <source>
        <dbReference type="SAM" id="Phobius"/>
    </source>
</evidence>
<evidence type="ECO:0000256" key="7">
    <source>
        <dbReference type="ARBA" id="ARBA00023170"/>
    </source>
</evidence>
<keyword evidence="2 10" id="KW-0812">Transmembrane</keyword>
<dbReference type="SUPFAM" id="SSF57424">
    <property type="entry name" value="LDL receptor-like module"/>
    <property type="match status" value="2"/>
</dbReference>
<evidence type="ECO:0000256" key="9">
    <source>
        <dbReference type="SAM" id="MobiDB-lite"/>
    </source>
</evidence>
<reference evidence="11" key="1">
    <citation type="submission" date="2022-01" db="EMBL/GenBank/DDBJ databases">
        <authorList>
            <person name="Braso-Vives M."/>
        </authorList>
    </citation>
    <scope>NUCLEOTIDE SEQUENCE</scope>
</reference>
<feature type="region of interest" description="Disordered" evidence="9">
    <location>
        <begin position="251"/>
        <end position="271"/>
    </location>
</feature>
<evidence type="ECO:0000256" key="8">
    <source>
        <dbReference type="ARBA" id="ARBA00023180"/>
    </source>
</evidence>
<evidence type="ECO:0000256" key="1">
    <source>
        <dbReference type="ARBA" id="ARBA00004167"/>
    </source>
</evidence>
<keyword evidence="3" id="KW-0677">Repeat</keyword>
<feature type="transmembrane region" description="Helical" evidence="10">
    <location>
        <begin position="62"/>
        <end position="86"/>
    </location>
</feature>
<keyword evidence="7" id="KW-0675">Receptor</keyword>
<dbReference type="CDD" id="cd00112">
    <property type="entry name" value="LDLa"/>
    <property type="match status" value="2"/>
</dbReference>
<organism evidence="11 12">
    <name type="scientific">Branchiostoma lanceolatum</name>
    <name type="common">Common lancelet</name>
    <name type="synonym">Amphioxus lanceolatum</name>
    <dbReference type="NCBI Taxonomy" id="7740"/>
    <lineage>
        <taxon>Eukaryota</taxon>
        <taxon>Metazoa</taxon>
        <taxon>Chordata</taxon>
        <taxon>Cephalochordata</taxon>
        <taxon>Leptocardii</taxon>
        <taxon>Amphioxiformes</taxon>
        <taxon>Branchiostomatidae</taxon>
        <taxon>Branchiostoma</taxon>
    </lineage>
</organism>
<keyword evidence="4 10" id="KW-1133">Transmembrane helix</keyword>
<evidence type="ECO:0000256" key="2">
    <source>
        <dbReference type="ARBA" id="ARBA00022692"/>
    </source>
</evidence>
<keyword evidence="8" id="KW-0325">Glycoprotein</keyword>
<dbReference type="Proteomes" id="UP000838412">
    <property type="component" value="Chromosome 16"/>
</dbReference>
<dbReference type="AlphaFoldDB" id="A0A8J9Z656"/>
<feature type="region of interest" description="Disordered" evidence="9">
    <location>
        <begin position="1"/>
        <end position="52"/>
    </location>
</feature>
<proteinExistence type="predicted"/>
<dbReference type="GO" id="GO:0043235">
    <property type="term" value="C:receptor complex"/>
    <property type="evidence" value="ECO:0007669"/>
    <property type="project" value="TreeGrafter"/>
</dbReference>
<dbReference type="InterPro" id="IPR036055">
    <property type="entry name" value="LDL_receptor-like_sf"/>
</dbReference>
<keyword evidence="5 10" id="KW-0472">Membrane</keyword>
<dbReference type="OrthoDB" id="664115at2759"/>
<evidence type="ECO:0000256" key="3">
    <source>
        <dbReference type="ARBA" id="ARBA00022737"/>
    </source>
</evidence>
<dbReference type="EMBL" id="OV696701">
    <property type="protein sequence ID" value="CAH1248370.1"/>
    <property type="molecule type" value="Genomic_DNA"/>
</dbReference>
<keyword evidence="6" id="KW-1015">Disulfide bond</keyword>
<feature type="region of interest" description="Disordered" evidence="9">
    <location>
        <begin position="120"/>
        <end position="179"/>
    </location>
</feature>
<evidence type="ECO:0000256" key="6">
    <source>
        <dbReference type="ARBA" id="ARBA00023157"/>
    </source>
</evidence>
<comment type="subcellular location">
    <subcellularLocation>
        <location evidence="1">Membrane</location>
        <topology evidence="1">Single-pass membrane protein</topology>
    </subcellularLocation>
</comment>
<dbReference type="Gene3D" id="4.10.400.10">
    <property type="entry name" value="Low-density Lipoprotein Receptor"/>
    <property type="match status" value="2"/>
</dbReference>
<dbReference type="GO" id="GO:0005886">
    <property type="term" value="C:plasma membrane"/>
    <property type="evidence" value="ECO:0007669"/>
    <property type="project" value="TreeGrafter"/>
</dbReference>
<dbReference type="PANTHER" id="PTHR22722">
    <property type="entry name" value="LOW-DENSITY LIPOPROTEIN RECEPTOR-RELATED PROTEIN 2-RELATED"/>
    <property type="match status" value="1"/>
</dbReference>
<dbReference type="InterPro" id="IPR002172">
    <property type="entry name" value="LDrepeatLR_classA_rpt"/>
</dbReference>
<evidence type="ECO:0000256" key="5">
    <source>
        <dbReference type="ARBA" id="ARBA00023136"/>
    </source>
</evidence>
<accession>A0A8J9Z656</accession>
<sequence length="271" mass="28552">MVQVHPSPSPDLSPNNPTEGMARHGEMELKPQNDEKREEVGNPDVEGQCSPRCYPRTKKQRIIVGVVVPVAVIAVITAASLLIVFLPDDPPSNGTALSIVGSWSDGTTAHLPVNLPSTSTMVYPSSSPRPKSTTIHPGNNPQPVSTTSSTTSEAETTVPQQSSTKAITTSRTTTTAFTTTTPGKSCIDQALFGCNDGQCIPLALVCDRHNDCGPGGGDEDNCPVTTCGVNQFTCNDGTCIQWNWRCDGKEECPNKDDESGCPSVGPSTAVP</sequence>
<dbReference type="Pfam" id="PF00057">
    <property type="entry name" value="Ldl_recept_a"/>
    <property type="match status" value="2"/>
</dbReference>
<dbReference type="InterPro" id="IPR051221">
    <property type="entry name" value="LDLR-related"/>
</dbReference>
<name>A0A8J9Z656_BRALA</name>
<evidence type="ECO:0000313" key="12">
    <source>
        <dbReference type="Proteomes" id="UP000838412"/>
    </source>
</evidence>
<feature type="compositionally biased region" description="Low complexity" evidence="9">
    <location>
        <begin position="145"/>
        <end position="179"/>
    </location>
</feature>
<gene>
    <name evidence="11" type="primary">LRP2</name>
    <name evidence="11" type="ORF">BLAG_LOCUS9720</name>
</gene>
<feature type="compositionally biased region" description="Basic and acidic residues" evidence="9">
    <location>
        <begin position="21"/>
        <end position="40"/>
    </location>
</feature>
<dbReference type="SMART" id="SM00192">
    <property type="entry name" value="LDLa"/>
    <property type="match status" value="2"/>
</dbReference>